<dbReference type="Gene3D" id="1.20.1250.20">
    <property type="entry name" value="MFS general substrate transporter like domains"/>
    <property type="match status" value="2"/>
</dbReference>
<evidence type="ECO:0000313" key="7">
    <source>
        <dbReference type="Proteomes" id="UP001148313"/>
    </source>
</evidence>
<dbReference type="Proteomes" id="UP001148313">
    <property type="component" value="Unassembled WGS sequence"/>
</dbReference>
<organism evidence="6 7">
    <name type="scientific">Hoeflea poritis</name>
    <dbReference type="NCBI Taxonomy" id="2993659"/>
    <lineage>
        <taxon>Bacteria</taxon>
        <taxon>Pseudomonadati</taxon>
        <taxon>Pseudomonadota</taxon>
        <taxon>Alphaproteobacteria</taxon>
        <taxon>Hyphomicrobiales</taxon>
        <taxon>Rhizobiaceae</taxon>
        <taxon>Hoeflea</taxon>
    </lineage>
</organism>
<feature type="transmembrane region" description="Helical" evidence="4">
    <location>
        <begin position="308"/>
        <end position="330"/>
    </location>
</feature>
<proteinExistence type="predicted"/>
<evidence type="ECO:0000256" key="2">
    <source>
        <dbReference type="ARBA" id="ARBA00022989"/>
    </source>
</evidence>
<keyword evidence="1 4" id="KW-0812">Transmembrane</keyword>
<comment type="caution">
    <text evidence="6">The sequence shown here is derived from an EMBL/GenBank/DDBJ whole genome shotgun (WGS) entry which is preliminary data.</text>
</comment>
<evidence type="ECO:0000256" key="1">
    <source>
        <dbReference type="ARBA" id="ARBA00022692"/>
    </source>
</evidence>
<dbReference type="Pfam" id="PF07690">
    <property type="entry name" value="MFS_1"/>
    <property type="match status" value="1"/>
</dbReference>
<evidence type="ECO:0000259" key="5">
    <source>
        <dbReference type="PROSITE" id="PS50850"/>
    </source>
</evidence>
<keyword evidence="7" id="KW-1185">Reference proteome</keyword>
<dbReference type="PANTHER" id="PTHR23539">
    <property type="entry name" value="MFS TRANSPORTER"/>
    <property type="match status" value="1"/>
</dbReference>
<feature type="transmembrane region" description="Helical" evidence="4">
    <location>
        <begin position="216"/>
        <end position="238"/>
    </location>
</feature>
<evidence type="ECO:0000256" key="4">
    <source>
        <dbReference type="SAM" id="Phobius"/>
    </source>
</evidence>
<feature type="transmembrane region" description="Helical" evidence="4">
    <location>
        <begin position="284"/>
        <end position="302"/>
    </location>
</feature>
<reference evidence="6" key="1">
    <citation type="submission" date="2022-11" db="EMBL/GenBank/DDBJ databases">
        <title>Hoeflea poritis sp. nov., isolated from scleractinian coral Porites lutea.</title>
        <authorList>
            <person name="Zhang G."/>
            <person name="Wei Q."/>
            <person name="Cai L."/>
        </authorList>
    </citation>
    <scope>NUCLEOTIDE SEQUENCE</scope>
    <source>
        <strain evidence="6">E7-10</strain>
    </source>
</reference>
<protein>
    <submittedName>
        <fullName evidence="6">MFS transporter</fullName>
    </submittedName>
</protein>
<keyword evidence="2 4" id="KW-1133">Transmembrane helix</keyword>
<feature type="transmembrane region" description="Helical" evidence="4">
    <location>
        <begin position="368"/>
        <end position="393"/>
    </location>
</feature>
<feature type="transmembrane region" description="Helical" evidence="4">
    <location>
        <begin position="342"/>
        <end position="362"/>
    </location>
</feature>
<feature type="transmembrane region" description="Helical" evidence="4">
    <location>
        <begin position="135"/>
        <end position="154"/>
    </location>
</feature>
<feature type="transmembrane region" description="Helical" evidence="4">
    <location>
        <begin position="71"/>
        <end position="96"/>
    </location>
</feature>
<dbReference type="InterPro" id="IPR020846">
    <property type="entry name" value="MFS_dom"/>
</dbReference>
<gene>
    <name evidence="6" type="ORF">OOZ53_18830</name>
</gene>
<feature type="transmembrane region" description="Helical" evidence="4">
    <location>
        <begin position="42"/>
        <end position="64"/>
    </location>
</feature>
<feature type="transmembrane region" description="Helical" evidence="4">
    <location>
        <begin position="102"/>
        <end position="123"/>
    </location>
</feature>
<dbReference type="EMBL" id="JAPJZH010000012">
    <property type="protein sequence ID" value="MDA4847424.1"/>
    <property type="molecule type" value="Genomic_DNA"/>
</dbReference>
<feature type="transmembrane region" description="Helical" evidence="4">
    <location>
        <begin position="7"/>
        <end position="30"/>
    </location>
</feature>
<evidence type="ECO:0000313" key="6">
    <source>
        <dbReference type="EMBL" id="MDA4847424.1"/>
    </source>
</evidence>
<feature type="transmembrane region" description="Helical" evidence="4">
    <location>
        <begin position="250"/>
        <end position="272"/>
    </location>
</feature>
<keyword evidence="3 4" id="KW-0472">Membrane</keyword>
<sequence>MRLHRPLLGINFFAGDVSAGLGPYLAIYLLTTLHWSPGQIGVALALGGIATVLAQTPAGAIIDVTRAKRGILAVCIVTIAAGTVSIIFFNSAIAIYAAQIALGAAMAFMGPSIAALTLGIVGRENFTAQTSANQAVNHAGNVVAAVVAAGLALWVSSLGVFWLVAAMATGMLVCVAMLRPDEIDHDVARGLDEEGDNRPDRTKPSGFATLIEDRRLLVFAICVVLFHFANAAMLPLVGQKLALNGDAAHGIAFTSACIVAAQVMMTAMALFCGWKADSWGRKPLFLIAFSVLPIRGVLFTLWDNSAYLVAVQALDGVANGIFAMLFLLIIADITAGTGRFNLAQGALATLVGIGASCSNLIAEWVVQLAGYSAGFLFLAFVAVVGSLVFAIFMPETAPHAVRRHAKLPMEQAPT</sequence>
<evidence type="ECO:0000256" key="3">
    <source>
        <dbReference type="ARBA" id="ARBA00023136"/>
    </source>
</evidence>
<dbReference type="PROSITE" id="PS50850">
    <property type="entry name" value="MFS"/>
    <property type="match status" value="1"/>
</dbReference>
<accession>A0ABT4VRW9</accession>
<dbReference type="InterPro" id="IPR036259">
    <property type="entry name" value="MFS_trans_sf"/>
</dbReference>
<dbReference type="PANTHER" id="PTHR23539:SF1">
    <property type="entry name" value="MAJOR FACILITATOR SUPERFAMILY (MFS) PROFILE DOMAIN-CONTAINING PROTEIN"/>
    <property type="match status" value="1"/>
</dbReference>
<name>A0ABT4VRW9_9HYPH</name>
<dbReference type="SUPFAM" id="SSF103473">
    <property type="entry name" value="MFS general substrate transporter"/>
    <property type="match status" value="1"/>
</dbReference>
<dbReference type="RefSeq" id="WP_271091245.1">
    <property type="nucleotide sequence ID" value="NZ_JAPJZH010000012.1"/>
</dbReference>
<dbReference type="InterPro" id="IPR011701">
    <property type="entry name" value="MFS"/>
</dbReference>
<feature type="domain" description="Major facilitator superfamily (MFS) profile" evidence="5">
    <location>
        <begin position="208"/>
        <end position="414"/>
    </location>
</feature>